<comment type="subcellular location">
    <subcellularLocation>
        <location evidence="1">Cell inner membrane</location>
        <topology evidence="1">Multi-pass membrane protein</topology>
    </subcellularLocation>
    <subcellularLocation>
        <location evidence="13">Cell membrane</location>
        <topology evidence="13">Multi-pass membrane protein</topology>
    </subcellularLocation>
</comment>
<dbReference type="HAMAP" id="MF_01810">
    <property type="entry name" value="YidC_type1"/>
    <property type="match status" value="1"/>
</dbReference>
<comment type="subunit">
    <text evidence="13">Interacts with the Sec translocase complex via SecD. Specifically interacts with transmembrane segments of nascent integral membrane proteins during membrane integration.</text>
</comment>
<dbReference type="GO" id="GO:0015031">
    <property type="term" value="P:protein transport"/>
    <property type="evidence" value="ECO:0007669"/>
    <property type="project" value="UniProtKB-KW"/>
</dbReference>
<evidence type="ECO:0000256" key="3">
    <source>
        <dbReference type="ARBA" id="ARBA00015325"/>
    </source>
</evidence>
<evidence type="ECO:0000256" key="1">
    <source>
        <dbReference type="ARBA" id="ARBA00004429"/>
    </source>
</evidence>
<dbReference type="NCBIfam" id="TIGR03592">
    <property type="entry name" value="yidC_oxa1_cterm"/>
    <property type="match status" value="1"/>
</dbReference>
<evidence type="ECO:0000256" key="7">
    <source>
        <dbReference type="ARBA" id="ARBA00022927"/>
    </source>
</evidence>
<dbReference type="Pfam" id="PF02096">
    <property type="entry name" value="60KD_IMP"/>
    <property type="match status" value="1"/>
</dbReference>
<dbReference type="Pfam" id="PF14849">
    <property type="entry name" value="YidC_periplas"/>
    <property type="match status" value="1"/>
</dbReference>
<keyword evidence="6 13" id="KW-0812">Transmembrane</keyword>
<evidence type="ECO:0000256" key="12">
    <source>
        <dbReference type="ARBA" id="ARBA00033342"/>
    </source>
</evidence>
<comment type="similarity">
    <text evidence="2 13">Belongs to the OXA1/ALB3/YidC family. Type 1 subfamily.</text>
</comment>
<accession>A0AAU9ELR1</accession>
<evidence type="ECO:0000313" key="17">
    <source>
        <dbReference type="EMBL" id="BEQ12970.1"/>
    </source>
</evidence>
<dbReference type="GO" id="GO:0005886">
    <property type="term" value="C:plasma membrane"/>
    <property type="evidence" value="ECO:0007669"/>
    <property type="project" value="UniProtKB-SubCell"/>
</dbReference>
<evidence type="ECO:0000256" key="6">
    <source>
        <dbReference type="ARBA" id="ARBA00022692"/>
    </source>
</evidence>
<gene>
    <name evidence="13 17" type="primary">yidC</name>
    <name evidence="17" type="ORF">FAK_00360</name>
</gene>
<reference evidence="18" key="1">
    <citation type="journal article" date="2023" name="Arch. Microbiol.">
        <title>Desulfoferula mesophilus gen. nov. sp. nov., a mesophilic sulfate-reducing bacterium isolated from a brackish lake sediment.</title>
        <authorList>
            <person name="Watanabe T."/>
            <person name="Yabe T."/>
            <person name="Tsuji J.M."/>
            <person name="Fukui M."/>
        </authorList>
    </citation>
    <scope>NUCLEOTIDE SEQUENCE [LARGE SCALE GENOMIC DNA]</scope>
    <source>
        <strain evidence="18">12FAK</strain>
    </source>
</reference>
<dbReference type="PRINTS" id="PR00701">
    <property type="entry name" value="60KDINNERMP"/>
</dbReference>
<proteinExistence type="inferred from homology"/>
<feature type="domain" description="Membrane insertase YidC N-terminal" evidence="16">
    <location>
        <begin position="80"/>
        <end position="346"/>
    </location>
</feature>
<feature type="transmembrane region" description="Helical" evidence="13">
    <location>
        <begin position="512"/>
        <end position="536"/>
    </location>
</feature>
<dbReference type="KEGG" id="dmp:FAK_00360"/>
<dbReference type="NCBIfam" id="NF002353">
    <property type="entry name" value="PRK01318.1-4"/>
    <property type="match status" value="1"/>
</dbReference>
<keyword evidence="18" id="KW-1185">Reference proteome</keyword>
<feature type="transmembrane region" description="Helical" evidence="13">
    <location>
        <begin position="428"/>
        <end position="449"/>
    </location>
</feature>
<keyword evidence="9 13" id="KW-0472">Membrane</keyword>
<dbReference type="GO" id="GO:0051205">
    <property type="term" value="P:protein insertion into membrane"/>
    <property type="evidence" value="ECO:0007669"/>
    <property type="project" value="TreeGrafter"/>
</dbReference>
<dbReference type="AlphaFoldDB" id="A0AAU9ELR1"/>
<evidence type="ECO:0000256" key="8">
    <source>
        <dbReference type="ARBA" id="ARBA00022989"/>
    </source>
</evidence>
<dbReference type="InterPro" id="IPR038221">
    <property type="entry name" value="YidC_periplasmic_sf"/>
</dbReference>
<protein>
    <recommendedName>
        <fullName evidence="3 13">Membrane protein insertase YidC</fullName>
    </recommendedName>
    <alternativeName>
        <fullName evidence="12 13">Foldase YidC</fullName>
    </alternativeName>
    <alternativeName>
        <fullName evidence="11 13">Membrane integrase YidC</fullName>
    </alternativeName>
    <alternativeName>
        <fullName evidence="13">Membrane protein YidC</fullName>
    </alternativeName>
</protein>
<evidence type="ECO:0000256" key="14">
    <source>
        <dbReference type="SAM" id="MobiDB-lite"/>
    </source>
</evidence>
<dbReference type="Proteomes" id="UP001366166">
    <property type="component" value="Chromosome"/>
</dbReference>
<keyword evidence="4 13" id="KW-0813">Transport</keyword>
<feature type="compositionally biased region" description="Low complexity" evidence="14">
    <location>
        <begin position="38"/>
        <end position="49"/>
    </location>
</feature>
<dbReference type="PANTHER" id="PTHR12428:SF65">
    <property type="entry name" value="CYTOCHROME C OXIDASE ASSEMBLY PROTEIN COX18, MITOCHONDRIAL"/>
    <property type="match status" value="1"/>
</dbReference>
<dbReference type="RefSeq" id="WP_338604067.1">
    <property type="nucleotide sequence ID" value="NZ_AP028679.1"/>
</dbReference>
<dbReference type="EMBL" id="AP028679">
    <property type="protein sequence ID" value="BEQ12970.1"/>
    <property type="molecule type" value="Genomic_DNA"/>
</dbReference>
<dbReference type="InterPro" id="IPR001708">
    <property type="entry name" value="YidC/ALB3/OXA1/COX18"/>
</dbReference>
<dbReference type="NCBIfam" id="TIGR03593">
    <property type="entry name" value="yidC_nterm"/>
    <property type="match status" value="1"/>
</dbReference>
<feature type="transmembrane region" description="Helical" evidence="13">
    <location>
        <begin position="359"/>
        <end position="378"/>
    </location>
</feature>
<keyword evidence="8 13" id="KW-1133">Transmembrane helix</keyword>
<feature type="transmembrane region" description="Helical" evidence="13">
    <location>
        <begin position="469"/>
        <end position="491"/>
    </location>
</feature>
<dbReference type="Gene3D" id="2.70.98.90">
    <property type="match status" value="1"/>
</dbReference>
<evidence type="ECO:0000256" key="2">
    <source>
        <dbReference type="ARBA" id="ARBA00010527"/>
    </source>
</evidence>
<dbReference type="GO" id="GO:0032977">
    <property type="term" value="F:membrane insertase activity"/>
    <property type="evidence" value="ECO:0007669"/>
    <property type="project" value="InterPro"/>
</dbReference>
<evidence type="ECO:0000259" key="15">
    <source>
        <dbReference type="Pfam" id="PF02096"/>
    </source>
</evidence>
<dbReference type="InterPro" id="IPR028053">
    <property type="entry name" value="Membr_insert_YidC_N"/>
</dbReference>
<feature type="region of interest" description="Disordered" evidence="14">
    <location>
        <begin position="29"/>
        <end position="69"/>
    </location>
</feature>
<sequence>MDQKRMLLALALSVGLMWAWIMVFGDNKPKTPPPPQPQASQSQTQSAPAAPAPTAPTPAATAPAAPPAPAVAISGPETLVEVQTPLYTAVFTSRGGGVRTVTLRDYYNKVNKQGGHFAVLDLAANQPSALAFNLSKLAPNLSTQDFTPSSDKLKVEKGSKSLSFTTEVNGVKVEKIYTFQADSYAWNLKVRLVNNSGKPLSLQPSLALVELKKRAESAAYAFTGVQYSKDGHYNEISVGDLDDNPKDTGDINYLALSIPYFMGAVAPLDPEGAPPAKRFVAGSEAGELMMATVIEPLVELAPGASREMGYMVYYGPKDLKILNPLGHDLADSVDFGWFDVIAKPFLIVMNFIYDFIGNYGIAIIIITLLTKLIFWPLTRKSYQSMKSMQKLQPHVKRIREKYADDKQRMNQEIMQLYKTYKVNPAGGCLPMVVQIPVFIAFYKVLGSAIELRHAPFMLWINDLSAPDRLPIGFDIPYVGAGLPVLTLLMGASMFLQQKMTPTTGDPTQAKMMLLMPVVFTVMFINFPAGLVLYWLVNNLFSIGQQYLTNKSKS</sequence>
<dbReference type="CDD" id="cd19961">
    <property type="entry name" value="EcYidC-like_peri"/>
    <property type="match status" value="1"/>
</dbReference>
<evidence type="ECO:0000256" key="5">
    <source>
        <dbReference type="ARBA" id="ARBA00022475"/>
    </source>
</evidence>
<dbReference type="PRINTS" id="PR01900">
    <property type="entry name" value="YIDCPROTEIN"/>
</dbReference>
<evidence type="ECO:0000256" key="9">
    <source>
        <dbReference type="ARBA" id="ARBA00023136"/>
    </source>
</evidence>
<organism evidence="17 18">
    <name type="scientific">Desulfoferula mesophila</name>
    <dbReference type="NCBI Taxonomy" id="3058419"/>
    <lineage>
        <taxon>Bacteria</taxon>
        <taxon>Pseudomonadati</taxon>
        <taxon>Thermodesulfobacteriota</taxon>
        <taxon>Desulfarculia</taxon>
        <taxon>Desulfarculales</taxon>
        <taxon>Desulfarculaceae</taxon>
        <taxon>Desulfoferula</taxon>
    </lineage>
</organism>
<evidence type="ECO:0000256" key="13">
    <source>
        <dbReference type="HAMAP-Rule" id="MF_01810"/>
    </source>
</evidence>
<dbReference type="PANTHER" id="PTHR12428">
    <property type="entry name" value="OXA1"/>
    <property type="match status" value="1"/>
</dbReference>
<evidence type="ECO:0000259" key="16">
    <source>
        <dbReference type="Pfam" id="PF14849"/>
    </source>
</evidence>
<evidence type="ECO:0000313" key="18">
    <source>
        <dbReference type="Proteomes" id="UP001366166"/>
    </source>
</evidence>
<dbReference type="InterPro" id="IPR019998">
    <property type="entry name" value="Membr_insert_YidC"/>
</dbReference>
<feature type="domain" description="Membrane insertase YidC/Oxa/ALB C-terminal" evidence="15">
    <location>
        <begin position="359"/>
        <end position="550"/>
    </location>
</feature>
<keyword evidence="10 13" id="KW-0143">Chaperone</keyword>
<keyword evidence="7 13" id="KW-0653">Protein transport</keyword>
<comment type="function">
    <text evidence="13">Required for the insertion and/or proper folding and/or complex formation of integral membrane proteins into the membrane. Involved in integration of membrane proteins that insert both dependently and independently of the Sec translocase complex, as well as at least some lipoproteins. Aids folding of multispanning membrane proteins.</text>
</comment>
<evidence type="ECO:0000256" key="11">
    <source>
        <dbReference type="ARBA" id="ARBA00033245"/>
    </source>
</evidence>
<dbReference type="CDD" id="cd20070">
    <property type="entry name" value="5TM_YidC_Alb3"/>
    <property type="match status" value="1"/>
</dbReference>
<evidence type="ECO:0000256" key="10">
    <source>
        <dbReference type="ARBA" id="ARBA00023186"/>
    </source>
</evidence>
<keyword evidence="5 13" id="KW-1003">Cell membrane</keyword>
<dbReference type="InterPro" id="IPR047196">
    <property type="entry name" value="YidC_ALB_C"/>
</dbReference>
<dbReference type="InterPro" id="IPR028055">
    <property type="entry name" value="YidC/Oxa/ALB_C"/>
</dbReference>
<evidence type="ECO:0000256" key="4">
    <source>
        <dbReference type="ARBA" id="ARBA00022448"/>
    </source>
</evidence>
<name>A0AAU9ELR1_9BACT</name>